<keyword evidence="4" id="KW-1185">Reference proteome</keyword>
<feature type="transmembrane region" description="Helical" evidence="2">
    <location>
        <begin position="63"/>
        <end position="84"/>
    </location>
</feature>
<dbReference type="InterPro" id="IPR035197">
    <property type="entry name" value="DUF5313"/>
</dbReference>
<comment type="caution">
    <text evidence="3">The sequence shown here is derived from an EMBL/GenBank/DDBJ whole genome shotgun (WGS) entry which is preliminary data.</text>
</comment>
<evidence type="ECO:0000256" key="1">
    <source>
        <dbReference type="SAM" id="MobiDB-lite"/>
    </source>
</evidence>
<name>A0ABP8RMK8_9PSEU</name>
<reference evidence="4" key="1">
    <citation type="journal article" date="2019" name="Int. J. Syst. Evol. Microbiol.">
        <title>The Global Catalogue of Microorganisms (GCM) 10K type strain sequencing project: providing services to taxonomists for standard genome sequencing and annotation.</title>
        <authorList>
            <consortium name="The Broad Institute Genomics Platform"/>
            <consortium name="The Broad Institute Genome Sequencing Center for Infectious Disease"/>
            <person name="Wu L."/>
            <person name="Ma J."/>
        </authorList>
    </citation>
    <scope>NUCLEOTIDE SEQUENCE [LARGE SCALE GENOMIC DNA]</scope>
    <source>
        <strain evidence="4">JCM 17906</strain>
    </source>
</reference>
<keyword evidence="2" id="KW-0472">Membrane</keyword>
<feature type="transmembrane region" description="Helical" evidence="2">
    <location>
        <begin position="39"/>
        <end position="57"/>
    </location>
</feature>
<dbReference type="Pfam" id="PF17240">
    <property type="entry name" value="DUF5313"/>
    <property type="match status" value="1"/>
</dbReference>
<gene>
    <name evidence="3" type="ORF">GCM10023175_19040</name>
</gene>
<protein>
    <submittedName>
        <fullName evidence="3">DUF5313 domain-containing protein</fullName>
    </submittedName>
</protein>
<feature type="region of interest" description="Disordered" evidence="1">
    <location>
        <begin position="107"/>
        <end position="126"/>
    </location>
</feature>
<accession>A0ABP8RMK8</accession>
<proteinExistence type="predicted"/>
<dbReference type="EMBL" id="BAABGT010000026">
    <property type="protein sequence ID" value="GAA4542965.1"/>
    <property type="molecule type" value="Genomic_DNA"/>
</dbReference>
<keyword evidence="2" id="KW-1133">Transmembrane helix</keyword>
<evidence type="ECO:0000256" key="2">
    <source>
        <dbReference type="SAM" id="Phobius"/>
    </source>
</evidence>
<evidence type="ECO:0000313" key="3">
    <source>
        <dbReference type="EMBL" id="GAA4542965.1"/>
    </source>
</evidence>
<dbReference type="Proteomes" id="UP001501598">
    <property type="component" value="Unassembled WGS sequence"/>
</dbReference>
<evidence type="ECO:0000313" key="4">
    <source>
        <dbReference type="Proteomes" id="UP001501598"/>
    </source>
</evidence>
<organism evidence="3 4">
    <name type="scientific">Pseudonocardia xishanensis</name>
    <dbReference type="NCBI Taxonomy" id="630995"/>
    <lineage>
        <taxon>Bacteria</taxon>
        <taxon>Bacillati</taxon>
        <taxon>Actinomycetota</taxon>
        <taxon>Actinomycetes</taxon>
        <taxon>Pseudonocardiales</taxon>
        <taxon>Pseudonocardiaceae</taxon>
        <taxon>Pseudonocardia</taxon>
    </lineage>
</organism>
<keyword evidence="2" id="KW-0812">Transmembrane</keyword>
<sequence length="126" mass="14535">MRPNPVRWVLYAWGAALPARHREWVLFDVTTRTWRLRHLARATAQLAPFAVLLYVFIPGQPWVRAMAVLGGLMIGYFYSCAYMAESAEHRSVKAGYPRGTAVAARAEVHSDDRREAQARYEERWRS</sequence>